<keyword evidence="5" id="KW-1185">Reference proteome</keyword>
<dbReference type="InterPro" id="IPR011057">
    <property type="entry name" value="Mss4-like_sf"/>
</dbReference>
<dbReference type="Pfam" id="PF04828">
    <property type="entry name" value="GFA"/>
    <property type="match status" value="1"/>
</dbReference>
<dbReference type="InterPro" id="IPR052355">
    <property type="entry name" value="CENP-V-like"/>
</dbReference>
<dbReference type="GO" id="GO:0016846">
    <property type="term" value="F:carbon-sulfur lyase activity"/>
    <property type="evidence" value="ECO:0007669"/>
    <property type="project" value="InterPro"/>
</dbReference>
<dbReference type="GO" id="GO:0046872">
    <property type="term" value="F:metal ion binding"/>
    <property type="evidence" value="ECO:0007669"/>
    <property type="project" value="UniProtKB-KW"/>
</dbReference>
<dbReference type="RefSeq" id="WP_039397369.1">
    <property type="nucleotide sequence ID" value="NZ_CABPRX010000003.1"/>
</dbReference>
<name>A0A239SDZ0_9BURK</name>
<organism evidence="4 5">
    <name type="scientific">Pandoraea sputorum</name>
    <dbReference type="NCBI Taxonomy" id="93222"/>
    <lineage>
        <taxon>Bacteria</taxon>
        <taxon>Pseudomonadati</taxon>
        <taxon>Pseudomonadota</taxon>
        <taxon>Betaproteobacteria</taxon>
        <taxon>Burkholderiales</taxon>
        <taxon>Burkholderiaceae</taxon>
        <taxon>Pandoraea</taxon>
    </lineage>
</organism>
<dbReference type="InterPro" id="IPR006913">
    <property type="entry name" value="CENP-V/GFA"/>
</dbReference>
<sequence>MANQQYSGGCHCGDLRFAANIDLSKTITCNCSICKKRGLILAFTPIAEFSQTAGEGKAREYLFNKHVIRHQFCPNCGVEAFAFGQMPDGAKMAAVNVRCIDDIDLDAVNPTPFDGASR</sequence>
<dbReference type="PANTHER" id="PTHR28620">
    <property type="entry name" value="CENTROMERE PROTEIN V"/>
    <property type="match status" value="1"/>
</dbReference>
<keyword evidence="3" id="KW-0862">Zinc</keyword>
<dbReference type="KEGG" id="pspu:NA29_12255"/>
<comment type="similarity">
    <text evidence="1">Belongs to the Gfa family.</text>
</comment>
<evidence type="ECO:0000256" key="2">
    <source>
        <dbReference type="ARBA" id="ARBA00022723"/>
    </source>
</evidence>
<evidence type="ECO:0000313" key="5">
    <source>
        <dbReference type="Proteomes" id="UP000215126"/>
    </source>
</evidence>
<dbReference type="Proteomes" id="UP000215126">
    <property type="component" value="Chromosome 1"/>
</dbReference>
<gene>
    <name evidence="4" type="ORF">SAMEA4530655_01594</name>
</gene>
<evidence type="ECO:0000256" key="1">
    <source>
        <dbReference type="ARBA" id="ARBA00005495"/>
    </source>
</evidence>
<keyword evidence="2" id="KW-0479">Metal-binding</keyword>
<evidence type="ECO:0000256" key="3">
    <source>
        <dbReference type="ARBA" id="ARBA00022833"/>
    </source>
</evidence>
<accession>A0A239SDZ0</accession>
<dbReference type="Gene3D" id="2.170.150.70">
    <property type="match status" value="1"/>
</dbReference>
<dbReference type="PROSITE" id="PS51891">
    <property type="entry name" value="CENP_V_GFA"/>
    <property type="match status" value="1"/>
</dbReference>
<dbReference type="STRING" id="93222.NA29_12255"/>
<dbReference type="EMBL" id="LT906435">
    <property type="protein sequence ID" value="SNU83665.1"/>
    <property type="molecule type" value="Genomic_DNA"/>
</dbReference>
<dbReference type="GeneID" id="88094266"/>
<dbReference type="AlphaFoldDB" id="A0A239SDZ0"/>
<reference evidence="4 5" key="1">
    <citation type="submission" date="2017-06" db="EMBL/GenBank/DDBJ databases">
        <authorList>
            <consortium name="Pathogen Informatics"/>
        </authorList>
    </citation>
    <scope>NUCLEOTIDE SEQUENCE [LARGE SCALE GENOMIC DNA]</scope>
    <source>
        <strain evidence="4 5">NCTC13161</strain>
    </source>
</reference>
<dbReference type="SUPFAM" id="SSF51316">
    <property type="entry name" value="Mss4-like"/>
    <property type="match status" value="1"/>
</dbReference>
<dbReference type="OrthoDB" id="327703at2"/>
<protein>
    <submittedName>
        <fullName evidence="4">Uncharacterized conserved protein</fullName>
    </submittedName>
</protein>
<dbReference type="PANTHER" id="PTHR28620:SF1">
    <property type="entry name" value="CENP-V_GFA DOMAIN-CONTAINING PROTEIN"/>
    <property type="match status" value="1"/>
</dbReference>
<evidence type="ECO:0000313" key="4">
    <source>
        <dbReference type="EMBL" id="SNU83665.1"/>
    </source>
</evidence>
<proteinExistence type="inferred from homology"/>